<dbReference type="SUPFAM" id="SSF53383">
    <property type="entry name" value="PLP-dependent transferases"/>
    <property type="match status" value="1"/>
</dbReference>
<dbReference type="GO" id="GO:0030429">
    <property type="term" value="F:kynureninase activity"/>
    <property type="evidence" value="ECO:0007669"/>
    <property type="project" value="UniProtKB-UniRule"/>
</dbReference>
<evidence type="ECO:0000256" key="3">
    <source>
        <dbReference type="ARBA" id="ARBA00022898"/>
    </source>
</evidence>
<dbReference type="FunFam" id="3.40.640.10:FF:000031">
    <property type="entry name" value="Kynureninase"/>
    <property type="match status" value="1"/>
</dbReference>
<dbReference type="Gene3D" id="3.40.640.10">
    <property type="entry name" value="Type I PLP-dependent aspartate aminotransferase-like (Major domain)"/>
    <property type="match status" value="1"/>
</dbReference>
<name>A0A085NRY0_9BILA</name>
<dbReference type="NCBIfam" id="TIGR01814">
    <property type="entry name" value="kynureninase"/>
    <property type="match status" value="1"/>
</dbReference>
<feature type="binding site" evidence="4">
    <location>
        <position position="161"/>
    </location>
    <ligand>
        <name>pyridoxal 5'-phosphate</name>
        <dbReference type="ChEBI" id="CHEBI:597326"/>
    </ligand>
</feature>
<accession>A0A085NRY0</accession>
<organism evidence="6">
    <name type="scientific">Trichuris suis</name>
    <name type="common">pig whipworm</name>
    <dbReference type="NCBI Taxonomy" id="68888"/>
    <lineage>
        <taxon>Eukaryota</taxon>
        <taxon>Metazoa</taxon>
        <taxon>Ecdysozoa</taxon>
        <taxon>Nematoda</taxon>
        <taxon>Enoplea</taxon>
        <taxon>Dorylaimia</taxon>
        <taxon>Trichinellida</taxon>
        <taxon>Trichuridae</taxon>
        <taxon>Trichuris</taxon>
    </lineage>
</organism>
<feature type="modified residue" description="N6-(pyridoxal phosphate)lysine" evidence="4">
    <location>
        <position position="315"/>
    </location>
</feature>
<comment type="subunit">
    <text evidence="4 5">Homodimer.</text>
</comment>
<dbReference type="GO" id="GO:0034354">
    <property type="term" value="P:'de novo' NAD+ biosynthetic process from L-tryptophan"/>
    <property type="evidence" value="ECO:0007669"/>
    <property type="project" value="UniProtKB-UniRule"/>
</dbReference>
<keyword evidence="2 4" id="KW-0378">Hydrolase</keyword>
<comment type="caution">
    <text evidence="4">Lacks conserved residue(s) required for the propagation of feature annotation.</text>
</comment>
<feature type="binding site" evidence="4">
    <location>
        <position position="162"/>
    </location>
    <ligand>
        <name>pyridoxal 5'-phosphate</name>
        <dbReference type="ChEBI" id="CHEBI:597326"/>
    </ligand>
</feature>
<comment type="catalytic activity">
    <reaction evidence="4 5">
        <text>L-kynurenine + H2O = anthranilate + L-alanine + H(+)</text>
        <dbReference type="Rhea" id="RHEA:16813"/>
        <dbReference type="ChEBI" id="CHEBI:15377"/>
        <dbReference type="ChEBI" id="CHEBI:15378"/>
        <dbReference type="ChEBI" id="CHEBI:16567"/>
        <dbReference type="ChEBI" id="CHEBI:57959"/>
        <dbReference type="ChEBI" id="CHEBI:57972"/>
        <dbReference type="EC" id="3.7.1.3"/>
    </reaction>
</comment>
<gene>
    <name evidence="6" type="ORF">M514_01359</name>
</gene>
<feature type="binding site" evidence="4">
    <location>
        <position position="314"/>
    </location>
    <ligand>
        <name>pyridoxal 5'-phosphate</name>
        <dbReference type="ChEBI" id="CHEBI:597326"/>
    </ligand>
</feature>
<dbReference type="InterPro" id="IPR015424">
    <property type="entry name" value="PyrdxlP-dep_Trfase"/>
</dbReference>
<feature type="binding site" evidence="4">
    <location>
        <position position="292"/>
    </location>
    <ligand>
        <name>pyridoxal 5'-phosphate</name>
        <dbReference type="ChEBI" id="CHEBI:597326"/>
    </ligand>
</feature>
<comment type="similarity">
    <text evidence="4 5">Belongs to the kynureninase family.</text>
</comment>
<comment type="catalytic activity">
    <reaction evidence="5">
        <text>3-hydroxy-L-kynurenine + H2O = 3-hydroxyanthranilate + L-alanine + H(+)</text>
        <dbReference type="Rhea" id="RHEA:25143"/>
        <dbReference type="ChEBI" id="CHEBI:15377"/>
        <dbReference type="ChEBI" id="CHEBI:15378"/>
        <dbReference type="ChEBI" id="CHEBI:36559"/>
        <dbReference type="ChEBI" id="CHEBI:57972"/>
        <dbReference type="ChEBI" id="CHEBI:58125"/>
        <dbReference type="EC" id="3.7.1.3"/>
    </reaction>
</comment>
<keyword evidence="3 4" id="KW-0663">Pyridoxal phosphate</keyword>
<keyword evidence="4 5" id="KW-0963">Cytoplasm</keyword>
<feature type="binding site" evidence="4">
    <location>
        <begin position="204"/>
        <end position="207"/>
    </location>
    <ligand>
        <name>pyridoxal 5'-phosphate</name>
        <dbReference type="ChEBI" id="CHEBI:597326"/>
    </ligand>
</feature>
<dbReference type="UniPathway" id="UPA00334">
    <property type="reaction ID" value="UER00455"/>
</dbReference>
<dbReference type="UniPathway" id="UPA00253">
    <property type="reaction ID" value="UER00329"/>
</dbReference>
<dbReference type="InterPro" id="IPR010111">
    <property type="entry name" value="Kynureninase"/>
</dbReference>
<comment type="function">
    <text evidence="4 5">Catalyzes the cleavage of L-kynurenine (L-Kyn) and L-3-hydroxykynurenine (L-3OHKyn) into anthranilic acid (AA) and 3-hydroxyanthranilic acid (3-OHAA), respectively.</text>
</comment>
<dbReference type="EMBL" id="KL367478">
    <property type="protein sequence ID" value="KFD72226.1"/>
    <property type="molecule type" value="Genomic_DNA"/>
</dbReference>
<dbReference type="PIRSF" id="PIRSF038800">
    <property type="entry name" value="KYNU"/>
    <property type="match status" value="1"/>
</dbReference>
<dbReference type="PANTHER" id="PTHR14084:SF0">
    <property type="entry name" value="KYNURENINASE"/>
    <property type="match status" value="1"/>
</dbReference>
<dbReference type="HAMAP" id="MF_01970">
    <property type="entry name" value="Kynureninase"/>
    <property type="match status" value="1"/>
</dbReference>
<protein>
    <recommendedName>
        <fullName evidence="4 5">Kynureninase</fullName>
        <ecNumber evidence="4 5">3.7.1.3</ecNumber>
    </recommendedName>
    <alternativeName>
        <fullName evidence="4">L-kynurenine hydrolase</fullName>
    </alternativeName>
</protein>
<proteinExistence type="inferred from homology"/>
<dbReference type="GO" id="GO:0043420">
    <property type="term" value="P:anthranilate metabolic process"/>
    <property type="evidence" value="ECO:0007669"/>
    <property type="project" value="UniProtKB-UniRule"/>
</dbReference>
<dbReference type="GO" id="GO:0019805">
    <property type="term" value="P:quinolinate biosynthetic process"/>
    <property type="evidence" value="ECO:0007669"/>
    <property type="project" value="UniProtKB-UniRule"/>
</dbReference>
<dbReference type="InterPro" id="IPR015421">
    <property type="entry name" value="PyrdxlP-dep_Trfase_major"/>
</dbReference>
<dbReference type="GO" id="GO:0005737">
    <property type="term" value="C:cytoplasm"/>
    <property type="evidence" value="ECO:0007669"/>
    <property type="project" value="UniProtKB-SubCell"/>
</dbReference>
<dbReference type="Pfam" id="PF22580">
    <property type="entry name" value="KYNU_C"/>
    <property type="match status" value="1"/>
</dbReference>
<dbReference type="AlphaFoldDB" id="A0A085NRY0"/>
<dbReference type="Proteomes" id="UP000030758">
    <property type="component" value="Unassembled WGS sequence"/>
</dbReference>
<dbReference type="GO" id="GO:0097053">
    <property type="term" value="P:L-kynurenine catabolic process"/>
    <property type="evidence" value="ECO:0007669"/>
    <property type="project" value="UniProtKB-UniRule"/>
</dbReference>
<dbReference type="InterPro" id="IPR015422">
    <property type="entry name" value="PyrdxlP-dep_Trfase_small"/>
</dbReference>
<feature type="binding site" evidence="4">
    <location>
        <position position="344"/>
    </location>
    <ligand>
        <name>pyridoxal 5'-phosphate</name>
        <dbReference type="ChEBI" id="CHEBI:597326"/>
    </ligand>
</feature>
<reference evidence="6" key="1">
    <citation type="journal article" date="2014" name="Nat. Genet.">
        <title>Genome and transcriptome of the porcine whipworm Trichuris suis.</title>
        <authorList>
            <person name="Jex A.R."/>
            <person name="Nejsum P."/>
            <person name="Schwarz E.M."/>
            <person name="Hu L."/>
            <person name="Young N.D."/>
            <person name="Hall R.S."/>
            <person name="Korhonen P.K."/>
            <person name="Liao S."/>
            <person name="Thamsborg S."/>
            <person name="Xia J."/>
            <person name="Xu P."/>
            <person name="Wang S."/>
            <person name="Scheerlinck J.P."/>
            <person name="Hofmann A."/>
            <person name="Sternberg P.W."/>
            <person name="Wang J."/>
            <person name="Gasser R.B."/>
        </authorList>
    </citation>
    <scope>NUCLEOTIDE SEQUENCE [LARGE SCALE GENOMIC DNA]</scope>
    <source>
        <strain evidence="6">DCEP-RM93F</strain>
    </source>
</reference>
<dbReference type="Gene3D" id="3.90.1150.10">
    <property type="entry name" value="Aspartate Aminotransferase, domain 1"/>
    <property type="match status" value="1"/>
</dbReference>
<evidence type="ECO:0000256" key="2">
    <source>
        <dbReference type="ARBA" id="ARBA00022801"/>
    </source>
</evidence>
<dbReference type="GO" id="GO:0030170">
    <property type="term" value="F:pyridoxal phosphate binding"/>
    <property type="evidence" value="ECO:0007669"/>
    <property type="project" value="UniProtKB-UniRule"/>
</dbReference>
<evidence type="ECO:0000313" key="6">
    <source>
        <dbReference type="EMBL" id="KFD72226.1"/>
    </source>
</evidence>
<dbReference type="PANTHER" id="PTHR14084">
    <property type="entry name" value="KYNURENINASE"/>
    <property type="match status" value="1"/>
</dbReference>
<evidence type="ECO:0000256" key="1">
    <source>
        <dbReference type="ARBA" id="ARBA00022642"/>
    </source>
</evidence>
<feature type="binding site" evidence="4">
    <location>
        <position position="260"/>
    </location>
    <ligand>
        <name>pyridoxal 5'-phosphate</name>
        <dbReference type="ChEBI" id="CHEBI:597326"/>
    </ligand>
</feature>
<comment type="pathway">
    <text evidence="4 5">Amino-acid degradation; L-kynurenine degradation; L-alanine and anthranilate from L-kynurenine: step 1/1.</text>
</comment>
<evidence type="ECO:0000256" key="4">
    <source>
        <dbReference type="HAMAP-Rule" id="MF_03017"/>
    </source>
</evidence>
<keyword evidence="1 4" id="KW-0662">Pyridine nucleotide biosynthesis</keyword>
<feature type="binding site" evidence="4">
    <location>
        <position position="289"/>
    </location>
    <ligand>
        <name>pyridoxal 5'-phosphate</name>
        <dbReference type="ChEBI" id="CHEBI:597326"/>
    </ligand>
</feature>
<evidence type="ECO:0000256" key="5">
    <source>
        <dbReference type="PIRNR" id="PIRNR038800"/>
    </source>
</evidence>
<comment type="subcellular location">
    <subcellularLocation>
        <location evidence="4 5">Cytoplasm</location>
    </subcellularLocation>
</comment>
<sequence>MESVNAEQDVGLKSFFDTIAFQHGIPVTGAAFAKHMDEQDPLKHLRNHFLYPKMGDLDGVDLNAVDESEDAIYLCGNSLGLQPKNTKDLIERELDKWAKMYLNYFFWVCISELFKFLSPKLGVQGHKAGEMPWAECDLLLTDGQAEIVGAKTDEISIMNSLTVNLHVLMLLNVFCLDFHEFAFKAAFYKPTPTRNAVLMENKPFPSDFYAVQSQVKLHGYEPNECVVTLEPSEGRSWLTTDEILAYLEAHGDSIALVLFSGVNYYSGQYFDIPRITSAGKSKGCIVGWDLAHAAGNVPLKLHEWKVDFATWCSYKYLNSGCGGLSVVFVHEEVMSSHPPALWGWWGHCATTRFDMTNEMEFEKGCLAYRISHPPALLACPMLASLQVFKLTTMDSLRRKSIMLTGYLEYLVDYHLGEHYCKVITPRNPEERGCQISLKFFQDVRSVNEHLKKRGIVCDVRLPDVIRVTPVHLYNSFTDVYRFVNGLLDVLSKIQA</sequence>
<comment type="pathway">
    <text evidence="4 5">Cofactor biosynthesis; NAD(+) biosynthesis; quinolinate from L-kynurenine: step 2/3.</text>
</comment>
<comment type="cofactor">
    <cofactor evidence="4 5">
        <name>pyridoxal 5'-phosphate</name>
        <dbReference type="ChEBI" id="CHEBI:597326"/>
    </cofactor>
</comment>
<dbReference type="GO" id="GO:0019441">
    <property type="term" value="P:L-tryptophan catabolic process to kynurenine"/>
    <property type="evidence" value="ECO:0007669"/>
    <property type="project" value="TreeGrafter"/>
</dbReference>
<dbReference type="EC" id="3.7.1.3" evidence="4 5"/>